<dbReference type="EMBL" id="BK014928">
    <property type="protein sequence ID" value="DAD83147.1"/>
    <property type="molecule type" value="Genomic_DNA"/>
</dbReference>
<feature type="region of interest" description="Disordered" evidence="1">
    <location>
        <begin position="1"/>
        <end position="30"/>
    </location>
</feature>
<proteinExistence type="predicted"/>
<sequence length="54" mass="6019">MTGIKPALPYQRARQRTQGHGHKPVQSVPLHSLKPPMLAAWVSLTMSITKRSKT</sequence>
<evidence type="ECO:0000256" key="1">
    <source>
        <dbReference type="SAM" id="MobiDB-lite"/>
    </source>
</evidence>
<evidence type="ECO:0000313" key="2">
    <source>
        <dbReference type="EMBL" id="DAD83147.1"/>
    </source>
</evidence>
<name>A0A8S5MMI0_9CAUD</name>
<accession>A0A8S5MMI0</accession>
<reference evidence="2" key="1">
    <citation type="journal article" date="2021" name="Proc. Natl. Acad. Sci. U.S.A.">
        <title>A Catalog of Tens of Thousands of Viruses from Human Metagenomes Reveals Hidden Associations with Chronic Diseases.</title>
        <authorList>
            <person name="Tisza M.J."/>
            <person name="Buck C.B."/>
        </authorList>
    </citation>
    <scope>NUCLEOTIDE SEQUENCE</scope>
    <source>
        <strain evidence="2">Ctlpi2</strain>
    </source>
</reference>
<feature type="compositionally biased region" description="Basic residues" evidence="1">
    <location>
        <begin position="13"/>
        <end position="23"/>
    </location>
</feature>
<organism evidence="2">
    <name type="scientific">Podoviridae sp. ctlpi2</name>
    <dbReference type="NCBI Taxonomy" id="2826574"/>
    <lineage>
        <taxon>Viruses</taxon>
        <taxon>Duplodnaviria</taxon>
        <taxon>Heunggongvirae</taxon>
        <taxon>Uroviricota</taxon>
        <taxon>Caudoviricetes</taxon>
    </lineage>
</organism>
<protein>
    <submittedName>
        <fullName evidence="2">Uncharacterized protein</fullName>
    </submittedName>
</protein>